<keyword evidence="17" id="KW-0670">Pyruvate</keyword>
<comment type="cofactor">
    <cofactor evidence="1">
        <name>Mg(2+)</name>
        <dbReference type="ChEBI" id="CHEBI:18420"/>
    </cofactor>
</comment>
<evidence type="ECO:0000256" key="10">
    <source>
        <dbReference type="ARBA" id="ARBA00022777"/>
    </source>
</evidence>
<keyword evidence="10 17" id="KW-0418">Kinase</keyword>
<accession>M5PSB1</accession>
<dbReference type="PANTHER" id="PTHR43030">
    <property type="entry name" value="PHOSPHOENOLPYRUVATE SYNTHASE"/>
    <property type="match status" value="1"/>
</dbReference>
<dbReference type="GO" id="GO:0046872">
    <property type="term" value="F:metal ion binding"/>
    <property type="evidence" value="ECO:0007669"/>
    <property type="project" value="UniProtKB-KW"/>
</dbReference>
<dbReference type="InterPro" id="IPR006319">
    <property type="entry name" value="PEP_synth"/>
</dbReference>
<dbReference type="PATRIC" id="fig|1262666.3.peg.2160"/>
<feature type="domain" description="PEP-utilising enzyme mobile" evidence="15">
    <location>
        <begin position="492"/>
        <end position="561"/>
    </location>
</feature>
<dbReference type="InterPro" id="IPR013815">
    <property type="entry name" value="ATP_grasp_subdomain_1"/>
</dbReference>
<dbReference type="UniPathway" id="UPA00138"/>
<dbReference type="OrthoDB" id="9760711at2"/>
<evidence type="ECO:0000256" key="4">
    <source>
        <dbReference type="ARBA" id="ARBA00007837"/>
    </source>
</evidence>
<evidence type="ECO:0000256" key="12">
    <source>
        <dbReference type="ARBA" id="ARBA00022842"/>
    </source>
</evidence>
<evidence type="ECO:0000256" key="8">
    <source>
        <dbReference type="ARBA" id="ARBA00022723"/>
    </source>
</evidence>
<dbReference type="GO" id="GO:0005524">
    <property type="term" value="F:ATP binding"/>
    <property type="evidence" value="ECO:0007669"/>
    <property type="project" value="UniProtKB-KW"/>
</dbReference>
<proteinExistence type="inferred from homology"/>
<evidence type="ECO:0000256" key="14">
    <source>
        <dbReference type="ARBA" id="ARBA00047700"/>
    </source>
</evidence>
<comment type="caution">
    <text evidence="17">The sequence shown here is derived from an EMBL/GenBank/DDBJ whole genome shotgun (WGS) entry which is preliminary data.</text>
</comment>
<evidence type="ECO:0000313" key="18">
    <source>
        <dbReference type="Proteomes" id="UP000011922"/>
    </source>
</evidence>
<dbReference type="GO" id="GO:0006094">
    <property type="term" value="P:gluconeogenesis"/>
    <property type="evidence" value="ECO:0007669"/>
    <property type="project" value="UniProtKB-UniPathway"/>
</dbReference>
<gene>
    <name evidence="17" type="ORF">PCS_02131</name>
</gene>
<comment type="function">
    <text evidence="2">Catalyzes the phosphorylation of pyruvate to phosphoenolpyruvate.</text>
</comment>
<evidence type="ECO:0000256" key="1">
    <source>
        <dbReference type="ARBA" id="ARBA00001946"/>
    </source>
</evidence>
<keyword evidence="12" id="KW-0460">Magnesium</keyword>
<sequence length="862" mass="93905">MLGQLFRHWTYQLIAPGALLRERYDSFRRLLEDDKRCLELITALEEIRYGQVQADWAKLEGLLRALTWSVGSLARHLVAMNPGQYMDLEPSLRDLLARLEPLAQLPTPYAGPPYILPLEQVVGARDQAGGKAWNLGRVLVDVGLPVPPGFVVTTSAFFAFLEHNDLAPRLDELLSRVRLDEPERLDALCAEMQDMVLGGALPQAVEQALSEAVAGLTAGVAAPRLAVRSSAVGEDASEIACGGDGAGVSFAGQYESELGVEPADVRQAWLRVLASKYAPRAVAYRVRYGLADREAPMAVLVLAMVQAKSSGVVYSLDPVAEGRRERIGIYAVPGLGERLVGGSSVPDMFYLSRTDNPVLLKSVAQRRVQEGVPGRSTAVLDLPSIKTLADWAMVLERIFGCPQDVEWCQDEEGEMYVIQSRPLQAESAFAERAQPQANEDGRAQAAESAEEFAEGLAKGHAVLFRGGLMAAGGVALGRVHLLRDDEPLRSVPGGTVLVCGTLSPDLVSLLGRVKAVVAERGSRASHFASVAREFGLPVLVGAAGARTMLRPGQAVTVDADSRVVYEGSVEGLREASQSRAPRRSSPMARRLEAIMPLVSPLTLTDPQSPRFTPRFCSSLHDIVRFCHEKGVAEMFSLVDRGGRGLARAKRLRTGVPMDFYVLDLHGGTRAKASGKAEIGPDDLASRPMLALWQGLTHQDVVWAKGLKHLDWEAFDQVSAGVGVLGSKELASYAVLSDDYLHAMVRFGYHFAVVDALCCEREDANYVAFRFKGGGADFDHRLLRLAFIAEVLQRAGFVSTSRSDLLDARYSRQDEQKCLQRLTLLGIILGQTRLMDMAMTGQTQVEAMVEEFWKRYGTDMNAL</sequence>
<dbReference type="RefSeq" id="WP_005987005.1">
    <property type="nucleotide sequence ID" value="NZ_AOSV01000021.1"/>
</dbReference>
<evidence type="ECO:0000256" key="6">
    <source>
        <dbReference type="ARBA" id="ARBA00021623"/>
    </source>
</evidence>
<evidence type="ECO:0000256" key="9">
    <source>
        <dbReference type="ARBA" id="ARBA00022741"/>
    </source>
</evidence>
<dbReference type="SUPFAM" id="SSF52009">
    <property type="entry name" value="Phosphohistidine domain"/>
    <property type="match status" value="1"/>
</dbReference>
<keyword evidence="9" id="KW-0547">Nucleotide-binding</keyword>
<dbReference type="InterPro" id="IPR036637">
    <property type="entry name" value="Phosphohistidine_dom_sf"/>
</dbReference>
<dbReference type="AlphaFoldDB" id="M5PSB1"/>
<dbReference type="PANTHER" id="PTHR43030:SF1">
    <property type="entry name" value="PHOSPHOENOLPYRUVATE SYNTHASE"/>
    <property type="match status" value="1"/>
</dbReference>
<evidence type="ECO:0000259" key="15">
    <source>
        <dbReference type="Pfam" id="PF00391"/>
    </source>
</evidence>
<name>M5PSB1_DESAF</name>
<evidence type="ECO:0000313" key="17">
    <source>
        <dbReference type="EMBL" id="EMG36994.1"/>
    </source>
</evidence>
<keyword evidence="7" id="KW-0808">Transferase</keyword>
<evidence type="ECO:0000256" key="2">
    <source>
        <dbReference type="ARBA" id="ARBA00002988"/>
    </source>
</evidence>
<comment type="pathway">
    <text evidence="3">Carbohydrate biosynthesis; gluconeogenesis.</text>
</comment>
<feature type="domain" description="Pyruvate phosphate dikinase AMP/ATP-binding" evidence="16">
    <location>
        <begin position="127"/>
        <end position="437"/>
    </location>
</feature>
<dbReference type="Gene3D" id="3.30.470.20">
    <property type="entry name" value="ATP-grasp fold, B domain"/>
    <property type="match status" value="1"/>
</dbReference>
<dbReference type="SUPFAM" id="SSF56059">
    <property type="entry name" value="Glutathione synthetase ATP-binding domain-like"/>
    <property type="match status" value="1"/>
</dbReference>
<dbReference type="Gene3D" id="3.30.1490.20">
    <property type="entry name" value="ATP-grasp fold, A domain"/>
    <property type="match status" value="1"/>
</dbReference>
<dbReference type="Pfam" id="PF00391">
    <property type="entry name" value="PEP-utilizers"/>
    <property type="match status" value="1"/>
</dbReference>
<dbReference type="InterPro" id="IPR008279">
    <property type="entry name" value="PEP-util_enz_mobile_dom"/>
</dbReference>
<dbReference type="InterPro" id="IPR002192">
    <property type="entry name" value="PPDK_AMP/ATP-bd"/>
</dbReference>
<dbReference type="EMBL" id="AOSV01000021">
    <property type="protein sequence ID" value="EMG36994.1"/>
    <property type="molecule type" value="Genomic_DNA"/>
</dbReference>
<evidence type="ECO:0000256" key="5">
    <source>
        <dbReference type="ARBA" id="ARBA00011996"/>
    </source>
</evidence>
<evidence type="ECO:0000256" key="7">
    <source>
        <dbReference type="ARBA" id="ARBA00022679"/>
    </source>
</evidence>
<keyword evidence="11" id="KW-0067">ATP-binding</keyword>
<evidence type="ECO:0000256" key="13">
    <source>
        <dbReference type="ARBA" id="ARBA00033470"/>
    </source>
</evidence>
<evidence type="ECO:0000256" key="11">
    <source>
        <dbReference type="ARBA" id="ARBA00022840"/>
    </source>
</evidence>
<reference evidence="17 18" key="1">
    <citation type="journal article" date="2013" name="Genome Announc.">
        <title>Draft Genome Sequence for Desulfovibrio africanus Strain PCS.</title>
        <authorList>
            <person name="Brown S.D."/>
            <person name="Utturkar S.M."/>
            <person name="Arkin A.P."/>
            <person name="Deutschbauer A.M."/>
            <person name="Elias D.A."/>
            <person name="Hazen T.C."/>
            <person name="Chakraborty R."/>
        </authorList>
    </citation>
    <scope>NUCLEOTIDE SEQUENCE [LARGE SCALE GENOMIC DNA]</scope>
    <source>
        <strain evidence="17 18">PCS</strain>
    </source>
</reference>
<dbReference type="EC" id="2.7.9.2" evidence="5"/>
<dbReference type="Gene3D" id="3.50.30.10">
    <property type="entry name" value="Phosphohistidine domain"/>
    <property type="match status" value="1"/>
</dbReference>
<dbReference type="GO" id="GO:0008986">
    <property type="term" value="F:pyruvate, water dikinase activity"/>
    <property type="evidence" value="ECO:0007669"/>
    <property type="project" value="UniProtKB-EC"/>
</dbReference>
<evidence type="ECO:0000256" key="3">
    <source>
        <dbReference type="ARBA" id="ARBA00004742"/>
    </source>
</evidence>
<keyword evidence="8" id="KW-0479">Metal-binding</keyword>
<comment type="similarity">
    <text evidence="4">Belongs to the PEP-utilizing enzyme family.</text>
</comment>
<evidence type="ECO:0000259" key="16">
    <source>
        <dbReference type="Pfam" id="PF01326"/>
    </source>
</evidence>
<dbReference type="Pfam" id="PF01326">
    <property type="entry name" value="PPDK_N"/>
    <property type="match status" value="1"/>
</dbReference>
<organism evidence="17 18">
    <name type="scientific">Desulfocurvibacter africanus PCS</name>
    <dbReference type="NCBI Taxonomy" id="1262666"/>
    <lineage>
        <taxon>Bacteria</taxon>
        <taxon>Pseudomonadati</taxon>
        <taxon>Thermodesulfobacteriota</taxon>
        <taxon>Desulfovibrionia</taxon>
        <taxon>Desulfovibrionales</taxon>
        <taxon>Desulfovibrionaceae</taxon>
        <taxon>Desulfocurvibacter</taxon>
    </lineage>
</organism>
<comment type="catalytic activity">
    <reaction evidence="14">
        <text>pyruvate + ATP + H2O = phosphoenolpyruvate + AMP + phosphate + 2 H(+)</text>
        <dbReference type="Rhea" id="RHEA:11364"/>
        <dbReference type="ChEBI" id="CHEBI:15361"/>
        <dbReference type="ChEBI" id="CHEBI:15377"/>
        <dbReference type="ChEBI" id="CHEBI:15378"/>
        <dbReference type="ChEBI" id="CHEBI:30616"/>
        <dbReference type="ChEBI" id="CHEBI:43474"/>
        <dbReference type="ChEBI" id="CHEBI:58702"/>
        <dbReference type="ChEBI" id="CHEBI:456215"/>
        <dbReference type="EC" id="2.7.9.2"/>
    </reaction>
</comment>
<dbReference type="Proteomes" id="UP000011922">
    <property type="component" value="Unassembled WGS sequence"/>
</dbReference>
<protein>
    <recommendedName>
        <fullName evidence="6">Phosphoenolpyruvate synthase</fullName>
        <ecNumber evidence="5">2.7.9.2</ecNumber>
    </recommendedName>
    <alternativeName>
        <fullName evidence="13">Pyruvate, water dikinase</fullName>
    </alternativeName>
</protein>